<keyword evidence="1" id="KW-0472">Membrane</keyword>
<evidence type="ECO:0000313" key="2">
    <source>
        <dbReference type="EMBL" id="CEK78401.1"/>
    </source>
</evidence>
<feature type="transmembrane region" description="Helical" evidence="1">
    <location>
        <begin position="12"/>
        <end position="31"/>
    </location>
</feature>
<sequence>MQKSLHNPQSLVLYKCNALLSLIYYLGYLLMAERELTSSIQERLEGKKVLERKQMFLVNFCSKKIRKF</sequence>
<keyword evidence="1" id="KW-1133">Transmembrane helix</keyword>
<proteinExistence type="predicted"/>
<organism evidence="2">
    <name type="scientific">Arion vulgaris</name>
    <dbReference type="NCBI Taxonomy" id="1028688"/>
    <lineage>
        <taxon>Eukaryota</taxon>
        <taxon>Metazoa</taxon>
        <taxon>Spiralia</taxon>
        <taxon>Lophotrochozoa</taxon>
        <taxon>Mollusca</taxon>
        <taxon>Gastropoda</taxon>
        <taxon>Heterobranchia</taxon>
        <taxon>Euthyneura</taxon>
        <taxon>Panpulmonata</taxon>
        <taxon>Eupulmonata</taxon>
        <taxon>Stylommatophora</taxon>
        <taxon>Helicina</taxon>
        <taxon>Arionoidea</taxon>
        <taxon>Arionidae</taxon>
        <taxon>Arion</taxon>
    </lineage>
</organism>
<reference evidence="2" key="1">
    <citation type="submission" date="2014-12" db="EMBL/GenBank/DDBJ databases">
        <title>Insight into the proteome of Arion vulgaris.</title>
        <authorList>
            <person name="Aradska J."/>
            <person name="Bulat T."/>
            <person name="Smidak R."/>
            <person name="Sarate P."/>
            <person name="Gangsoo J."/>
            <person name="Sialana F."/>
            <person name="Bilban M."/>
            <person name="Lubec G."/>
        </authorList>
    </citation>
    <scope>NUCLEOTIDE SEQUENCE</scope>
    <source>
        <tissue evidence="2">Skin</tissue>
    </source>
</reference>
<dbReference type="AlphaFoldDB" id="A0A0B7AEC4"/>
<evidence type="ECO:0000256" key="1">
    <source>
        <dbReference type="SAM" id="Phobius"/>
    </source>
</evidence>
<protein>
    <submittedName>
        <fullName evidence="2">Uncharacterized protein</fullName>
    </submittedName>
</protein>
<gene>
    <name evidence="2" type="primary">ORF109959</name>
</gene>
<dbReference type="EMBL" id="HACG01031536">
    <property type="protein sequence ID" value="CEK78401.1"/>
    <property type="molecule type" value="Transcribed_RNA"/>
</dbReference>
<keyword evidence="1" id="KW-0812">Transmembrane</keyword>
<name>A0A0B7AEC4_9EUPU</name>
<accession>A0A0B7AEC4</accession>